<proteinExistence type="predicted"/>
<feature type="non-terminal residue" evidence="3">
    <location>
        <position position="1430"/>
    </location>
</feature>
<accession>A0A0F9PFQ3</accession>
<protein>
    <submittedName>
        <fullName evidence="3">Uncharacterized protein</fullName>
    </submittedName>
</protein>
<organism evidence="3">
    <name type="scientific">marine sediment metagenome</name>
    <dbReference type="NCBI Taxonomy" id="412755"/>
    <lineage>
        <taxon>unclassified sequences</taxon>
        <taxon>metagenomes</taxon>
        <taxon>ecological metagenomes</taxon>
    </lineage>
</organism>
<sequence>MPIPTPSASDLATAGSIGATALYGVSPTPNLPRPTAPIFPWKKSSVDSSGFAPSTTTTYPWEKPGKVPEFSSGTTRVFEEREGDPWAEEWWNYEESYTAETLALNMPKGATRGFLPFKKALTIEDSPYRVPTPDSAESSWDAIWRGVQNKAWLVTESAIDIVEPIYKAASWKEARETYGSVLNYYFGNPTDLFGRPKKEGQVRGAFYTALWEQPAIVLRNVIGTYLKTTDRQGDISSIKANLLYTGKYEDTIRDIRGRSLDELETELRGMGVSSTDVFSLRNRGLLQDWDTLKSMGLTSEQIKELRAGGQIDLFSAEEQLKTAAAEQAEFDRLMREYSEEFGFGEDVGWEKRSRLIPSARNAYIQKTLMQRVLEEIDFTSRDSLRNSTDTLDQPGETGLERAQAWASGERLLPWSQTAQENYDMGKGFRWSHAFNPGLGHAFETYVDAGMDVSEAAELTTDPLLEAKALFLMDPNWVLGLDNLAMLPITAVAGPVLKGARRLVGGIAKRIPLLRGGYAWMVGITANTAGNRAAGYVEDAVRAARKYLAERGAQVSSERIQWVLKNPPSDFAEALPRFVKRAIEDIHPKLSAIFREGAALFDDITISGEIANLSPTDAILKQNDMFEEFLKKLKGTGYGDAKAVRFAENPWVDKTAVNLLFHNPLTKIITGLNSVAVDIWLGLRPSWNVFNARDNTVRMLVDGVNPATSLSGLVKRASAYAPDLIDNLDAVQIIKDRKFWLGGTKRNTEFVEQLARISPSEALSTFSGELLTKVGDVKEAGSILRKIPVVGAAIKRNFAKGNVIESIASLRTYYHHFFDRLDEGWEYLQRADIEEISGGILSDDVADAIRSRLNILKNPTTATVASQFDDVLSQNHIVVSNFNNHFSDTLPLLSPAAKSRIQSVIDATAIQTPGGRVSAQPILDIFTDELRKVDREAYDMMVISSQALRQSLSVVDLNDPIGLEIHLFRGKAKGARTVEDYAQAMEDFPAITASFSMTRLADNAQFFDELAIKQADSLTRLNAADYGAAIDQQLLVKDANEWTSWETLQHNYIDEWMDELDELRSKQIDVRIGLGGAPSDPNVWNVSGLTVDQQSDYVHRMLDAANTQGLNARAIEGELTGMFSRGVEWEEAIERITRRRKIQKLSPVVGGPLGGPAYTTTVGPGGLFSAQLLPSAPRNLGDALKDELSRMKAMKQEVRLLRADAGRARRAGLSAQSVLGFRQSDNVLARLKPQISDDIHQTMVDFRTWFVGAGSDPNLVPSFSNINRTGMLDMFDNLMDDVELSSQRGAAALKRELNSWKTDVLSLRTVASRNVPMTDDEVRVMFAYKDAMVGRVNGLISDASEYGFKKRDDLLIDYGTTSNFTSWLGNVVPFVRFPSKTLPMWINKFQEVPHLLGSVIKARQVHALINKDLPDRLKYTVGIPRELTDWF</sequence>
<comment type="caution">
    <text evidence="3">The sequence shown here is derived from an EMBL/GenBank/DDBJ whole genome shotgun (WGS) entry which is preliminary data.</text>
</comment>
<feature type="region of interest" description="Disordered" evidence="2">
    <location>
        <begin position="52"/>
        <end position="71"/>
    </location>
</feature>
<evidence type="ECO:0000313" key="3">
    <source>
        <dbReference type="EMBL" id="KKM99855.1"/>
    </source>
</evidence>
<dbReference type="EMBL" id="LAZR01005449">
    <property type="protein sequence ID" value="KKM99855.1"/>
    <property type="molecule type" value="Genomic_DNA"/>
</dbReference>
<gene>
    <name evidence="3" type="ORF">LCGC14_1143660</name>
</gene>
<keyword evidence="1" id="KW-0175">Coiled coil</keyword>
<name>A0A0F9PFQ3_9ZZZZ</name>
<reference evidence="3" key="1">
    <citation type="journal article" date="2015" name="Nature">
        <title>Complex archaea that bridge the gap between prokaryotes and eukaryotes.</title>
        <authorList>
            <person name="Spang A."/>
            <person name="Saw J.H."/>
            <person name="Jorgensen S.L."/>
            <person name="Zaremba-Niedzwiedzka K."/>
            <person name="Martijn J."/>
            <person name="Lind A.E."/>
            <person name="van Eijk R."/>
            <person name="Schleper C."/>
            <person name="Guy L."/>
            <person name="Ettema T.J."/>
        </authorList>
    </citation>
    <scope>NUCLEOTIDE SEQUENCE</scope>
</reference>
<evidence type="ECO:0000256" key="2">
    <source>
        <dbReference type="SAM" id="MobiDB-lite"/>
    </source>
</evidence>
<feature type="coiled-coil region" evidence="1">
    <location>
        <begin position="1183"/>
        <end position="1210"/>
    </location>
</feature>
<evidence type="ECO:0000256" key="1">
    <source>
        <dbReference type="SAM" id="Coils"/>
    </source>
</evidence>